<protein>
    <submittedName>
        <fullName evidence="1">Uncharacterized OsmC-related protein</fullName>
    </submittedName>
</protein>
<dbReference type="PANTHER" id="PTHR35368:SF1">
    <property type="entry name" value="HYDROPEROXIDE REDUCTASE"/>
    <property type="match status" value="1"/>
</dbReference>
<proteinExistence type="predicted"/>
<dbReference type="Proteomes" id="UP000191055">
    <property type="component" value="Unassembled WGS sequence"/>
</dbReference>
<gene>
    <name evidence="1" type="ORF">SAMN03080601_02529</name>
</gene>
<dbReference type="Gene3D" id="3.30.300.20">
    <property type="match status" value="1"/>
</dbReference>
<dbReference type="SUPFAM" id="SSF82784">
    <property type="entry name" value="OsmC-like"/>
    <property type="match status" value="1"/>
</dbReference>
<dbReference type="KEGG" id="asx:CDL62_09395"/>
<dbReference type="InterPro" id="IPR036102">
    <property type="entry name" value="OsmC/Ohrsf"/>
</dbReference>
<dbReference type="OrthoDB" id="9791538at2"/>
<dbReference type="InterPro" id="IPR052924">
    <property type="entry name" value="OsmC/Ohr_hydroprdx_reductase"/>
</dbReference>
<dbReference type="RefSeq" id="WP_079558233.1">
    <property type="nucleotide sequence ID" value="NZ_CP021904.1"/>
</dbReference>
<reference evidence="2" key="1">
    <citation type="submission" date="2017-02" db="EMBL/GenBank/DDBJ databases">
        <authorList>
            <person name="Varghese N."/>
            <person name="Submissions S."/>
        </authorList>
    </citation>
    <scope>NUCLEOTIDE SEQUENCE [LARGE SCALE GENOMIC DNA]</scope>
    <source>
        <strain evidence="2">DSM 24412</strain>
    </source>
</reference>
<name>A0A1T5HNE0_9BACT</name>
<evidence type="ECO:0000313" key="1">
    <source>
        <dbReference type="EMBL" id="SKC22203.1"/>
    </source>
</evidence>
<dbReference type="EMBL" id="FUYV01000015">
    <property type="protein sequence ID" value="SKC22203.1"/>
    <property type="molecule type" value="Genomic_DNA"/>
</dbReference>
<dbReference type="InterPro" id="IPR015946">
    <property type="entry name" value="KH_dom-like_a/b"/>
</dbReference>
<organism evidence="1 2">
    <name type="scientific">Alkalitalea saponilacus</name>
    <dbReference type="NCBI Taxonomy" id="889453"/>
    <lineage>
        <taxon>Bacteria</taxon>
        <taxon>Pseudomonadati</taxon>
        <taxon>Bacteroidota</taxon>
        <taxon>Bacteroidia</taxon>
        <taxon>Marinilabiliales</taxon>
        <taxon>Marinilabiliaceae</taxon>
        <taxon>Alkalitalea</taxon>
    </lineage>
</organism>
<dbReference type="Pfam" id="PF02566">
    <property type="entry name" value="OsmC"/>
    <property type="match status" value="1"/>
</dbReference>
<dbReference type="PANTHER" id="PTHR35368">
    <property type="entry name" value="HYDROPEROXIDE REDUCTASE"/>
    <property type="match status" value="1"/>
</dbReference>
<dbReference type="InterPro" id="IPR003718">
    <property type="entry name" value="OsmC/Ohr_fam"/>
</dbReference>
<dbReference type="AlphaFoldDB" id="A0A1T5HNE0"/>
<sequence>MADLKFKISAQSETAARTKVQARNFEIIVDEPQELGGSNQAANPVEYVLAAFSGCLNVMGHLIAKEMGFELRGLKIDIEGTLNPDKLFGKSNAERAGYKEITVSMQPDCDADKDTLDKWLHEVEARCPVSDNIQNITPVKVVIA</sequence>
<accession>A0A1T5HNE0</accession>
<keyword evidence="2" id="KW-1185">Reference proteome</keyword>
<evidence type="ECO:0000313" key="2">
    <source>
        <dbReference type="Proteomes" id="UP000191055"/>
    </source>
</evidence>